<dbReference type="GO" id="GO:0030674">
    <property type="term" value="F:protein-macromolecule adaptor activity"/>
    <property type="evidence" value="ECO:0007669"/>
    <property type="project" value="TreeGrafter"/>
</dbReference>
<dbReference type="AlphaFoldDB" id="A0A067PNE7"/>
<dbReference type="GO" id="GO:0070762">
    <property type="term" value="C:nuclear pore transmembrane ring"/>
    <property type="evidence" value="ECO:0007669"/>
    <property type="project" value="TreeGrafter"/>
</dbReference>
<evidence type="ECO:0000256" key="11">
    <source>
        <dbReference type="ARBA" id="ARBA00023136"/>
    </source>
</evidence>
<keyword evidence="16" id="KW-1185">Reference proteome</keyword>
<dbReference type="GO" id="GO:0005816">
    <property type="term" value="C:spindle pole body"/>
    <property type="evidence" value="ECO:0007669"/>
    <property type="project" value="TreeGrafter"/>
</dbReference>
<evidence type="ECO:0000256" key="14">
    <source>
        <dbReference type="SAM" id="Phobius"/>
    </source>
</evidence>
<sequence>MSAPTTNQPPSQGAPSTPVRAITSTLAGRSPPSLPPASQQYEPAIKAVLRHRLVYNIFLSSAAFSWAWAYAWNTWSQGGLTGLGFGGCLYNLVSPFTFSVALVGWVIGVVPVVVMRKTYLTATPTPSPSPSKLLRTALSKPSAVPSLVTYGASAILLTLLHVFVAYANESTDPRLTVFVKSRKHPYYLNGRFLYLLLSQIFLACSFLVRNAMLDRFVVKFNLLPSSPSTPNQKYARYTATATLTTLTTLIFTLLSLTLYTILFGLTRTFLLPILLNIPFLRLPLRPFLGHFVRRGGWTLGLLWKNAGLVGRAWWAGVGSVAVWEVTEKLFDAYVSQPISLTPSNTPTLISGLSSTSSYFAHHAYTELRSLAQDESDGAKARRTALFADQKFTPSLWGVVSRESLLRLGKDYQAVLRRGKPAPIAPAVAPPPKKIDAKLPSTPILHTPIFKSKPQSPIKSIVDSLASEGTIAQAVTNTAEMGAAHIPELFRSVAPGSSSKPAAAAVTAAPGPSAKGSWVGSLGLRAKAVREGLYGRVGSGVMRYSPVWVVEVGERVGGWWGRDRVSRVVEGYLVNRELDVIIIDVLSHLTCASLTEDNYGVVQRDIPRILEASLSFLSAIEECQKELAGMVSVMTPEEEGKLGMKEREERGRIRGEVGKAGEVLGSVGDALKEGVARIVRTFRDKLGAFKFPPATARKLQGFVDYS</sequence>
<keyword evidence="7" id="KW-0653">Protein transport</keyword>
<name>A0A067PNE7_9AGAM</name>
<evidence type="ECO:0000256" key="1">
    <source>
        <dbReference type="ARBA" id="ARBA00004232"/>
    </source>
</evidence>
<dbReference type="GO" id="GO:0015031">
    <property type="term" value="P:protein transport"/>
    <property type="evidence" value="ECO:0007669"/>
    <property type="project" value="UniProtKB-KW"/>
</dbReference>
<feature type="region of interest" description="Disordered" evidence="13">
    <location>
        <begin position="1"/>
        <end position="38"/>
    </location>
</feature>
<evidence type="ECO:0000256" key="10">
    <source>
        <dbReference type="ARBA" id="ARBA00023132"/>
    </source>
</evidence>
<evidence type="ECO:0000313" key="15">
    <source>
        <dbReference type="EMBL" id="KDQ51846.1"/>
    </source>
</evidence>
<evidence type="ECO:0000256" key="8">
    <source>
        <dbReference type="ARBA" id="ARBA00022989"/>
    </source>
</evidence>
<keyword evidence="12" id="KW-0539">Nucleus</keyword>
<dbReference type="PANTHER" id="PTHR13269">
    <property type="entry name" value="NUCLEOPORIN NDC1"/>
    <property type="match status" value="1"/>
</dbReference>
<gene>
    <name evidence="15" type="ORF">JAAARDRAFT_210825</name>
</gene>
<feature type="transmembrane region" description="Helical" evidence="14">
    <location>
        <begin position="192"/>
        <end position="213"/>
    </location>
</feature>
<feature type="compositionally biased region" description="Polar residues" evidence="13">
    <location>
        <begin position="1"/>
        <end position="15"/>
    </location>
</feature>
<evidence type="ECO:0000256" key="13">
    <source>
        <dbReference type="SAM" id="MobiDB-lite"/>
    </source>
</evidence>
<dbReference type="PANTHER" id="PTHR13269:SF6">
    <property type="entry name" value="NUCLEOPORIN NDC1"/>
    <property type="match status" value="1"/>
</dbReference>
<evidence type="ECO:0000256" key="7">
    <source>
        <dbReference type="ARBA" id="ARBA00022927"/>
    </source>
</evidence>
<proteinExistence type="inferred from homology"/>
<keyword evidence="9" id="KW-0811">Translocation</keyword>
<dbReference type="STRING" id="933084.A0A067PNE7"/>
<dbReference type="OrthoDB" id="67850at2759"/>
<dbReference type="EMBL" id="KL197744">
    <property type="protein sequence ID" value="KDQ51846.1"/>
    <property type="molecule type" value="Genomic_DNA"/>
</dbReference>
<keyword evidence="11 14" id="KW-0472">Membrane</keyword>
<keyword evidence="4" id="KW-0813">Transport</keyword>
<dbReference type="HOGENOM" id="CLU_026454_0_0_1"/>
<keyword evidence="10" id="KW-0906">Nuclear pore complex</keyword>
<comment type="similarity">
    <text evidence="3">Belongs to the NDC1 family.</text>
</comment>
<evidence type="ECO:0000256" key="6">
    <source>
        <dbReference type="ARBA" id="ARBA00022816"/>
    </source>
</evidence>
<evidence type="ECO:0000256" key="5">
    <source>
        <dbReference type="ARBA" id="ARBA00022692"/>
    </source>
</evidence>
<keyword evidence="6" id="KW-0509">mRNA transport</keyword>
<reference evidence="16" key="1">
    <citation type="journal article" date="2014" name="Proc. Natl. Acad. Sci. U.S.A.">
        <title>Extensive sampling of basidiomycete genomes demonstrates inadequacy of the white-rot/brown-rot paradigm for wood decay fungi.</title>
        <authorList>
            <person name="Riley R."/>
            <person name="Salamov A.A."/>
            <person name="Brown D.W."/>
            <person name="Nagy L.G."/>
            <person name="Floudas D."/>
            <person name="Held B.W."/>
            <person name="Levasseur A."/>
            <person name="Lombard V."/>
            <person name="Morin E."/>
            <person name="Otillar R."/>
            <person name="Lindquist E.A."/>
            <person name="Sun H."/>
            <person name="LaButti K.M."/>
            <person name="Schmutz J."/>
            <person name="Jabbour D."/>
            <person name="Luo H."/>
            <person name="Baker S.E."/>
            <person name="Pisabarro A.G."/>
            <person name="Walton J.D."/>
            <person name="Blanchette R.A."/>
            <person name="Henrissat B."/>
            <person name="Martin F."/>
            <person name="Cullen D."/>
            <person name="Hibbett D.S."/>
            <person name="Grigoriev I.V."/>
        </authorList>
    </citation>
    <scope>NUCLEOTIDE SEQUENCE [LARGE SCALE GENOMIC DNA]</scope>
    <source>
        <strain evidence="16">MUCL 33604</strain>
    </source>
</reference>
<feature type="transmembrane region" description="Helical" evidence="14">
    <location>
        <begin position="147"/>
        <end position="167"/>
    </location>
</feature>
<accession>A0A067PNE7</accession>
<dbReference type="InterPro" id="IPR019049">
    <property type="entry name" value="Nucleoporin_prot_Ndc1/Nup"/>
</dbReference>
<protein>
    <recommendedName>
        <fullName evidence="17">Nucleoporin protein Ndc1-Nup</fullName>
    </recommendedName>
</protein>
<evidence type="ECO:0000256" key="9">
    <source>
        <dbReference type="ARBA" id="ARBA00023010"/>
    </source>
</evidence>
<evidence type="ECO:0000256" key="2">
    <source>
        <dbReference type="ARBA" id="ARBA00004567"/>
    </source>
</evidence>
<comment type="subcellular location">
    <subcellularLocation>
        <location evidence="1">Nucleus membrane</location>
        <topology evidence="1">Multi-pass membrane protein</topology>
    </subcellularLocation>
    <subcellularLocation>
        <location evidence="2">Nucleus</location>
        <location evidence="2">Nuclear pore complex</location>
    </subcellularLocation>
</comment>
<organism evidence="15 16">
    <name type="scientific">Jaapia argillacea MUCL 33604</name>
    <dbReference type="NCBI Taxonomy" id="933084"/>
    <lineage>
        <taxon>Eukaryota</taxon>
        <taxon>Fungi</taxon>
        <taxon>Dikarya</taxon>
        <taxon>Basidiomycota</taxon>
        <taxon>Agaricomycotina</taxon>
        <taxon>Agaricomycetes</taxon>
        <taxon>Agaricomycetidae</taxon>
        <taxon>Jaapiales</taxon>
        <taxon>Jaapiaceae</taxon>
        <taxon>Jaapia</taxon>
    </lineage>
</organism>
<evidence type="ECO:0008006" key="17">
    <source>
        <dbReference type="Google" id="ProtNLM"/>
    </source>
</evidence>
<evidence type="ECO:0000256" key="3">
    <source>
        <dbReference type="ARBA" id="ARBA00005760"/>
    </source>
</evidence>
<feature type="transmembrane region" description="Helical" evidence="14">
    <location>
        <begin position="234"/>
        <end position="255"/>
    </location>
</feature>
<dbReference type="GO" id="GO:0051028">
    <property type="term" value="P:mRNA transport"/>
    <property type="evidence" value="ECO:0007669"/>
    <property type="project" value="UniProtKB-KW"/>
</dbReference>
<dbReference type="GO" id="GO:0031965">
    <property type="term" value="C:nuclear membrane"/>
    <property type="evidence" value="ECO:0007669"/>
    <property type="project" value="UniProtKB-SubCell"/>
</dbReference>
<feature type="transmembrane region" description="Helical" evidence="14">
    <location>
        <begin position="92"/>
        <end position="114"/>
    </location>
</feature>
<keyword evidence="8 14" id="KW-1133">Transmembrane helix</keyword>
<dbReference type="Pfam" id="PF09531">
    <property type="entry name" value="Ndc1_Nup"/>
    <property type="match status" value="1"/>
</dbReference>
<dbReference type="Proteomes" id="UP000027265">
    <property type="component" value="Unassembled WGS sequence"/>
</dbReference>
<evidence type="ECO:0000256" key="12">
    <source>
        <dbReference type="ARBA" id="ARBA00023242"/>
    </source>
</evidence>
<dbReference type="InParanoid" id="A0A067PNE7"/>
<feature type="transmembrane region" description="Helical" evidence="14">
    <location>
        <begin position="53"/>
        <end position="72"/>
    </location>
</feature>
<evidence type="ECO:0000313" key="16">
    <source>
        <dbReference type="Proteomes" id="UP000027265"/>
    </source>
</evidence>
<dbReference type="GO" id="GO:0006999">
    <property type="term" value="P:nuclear pore organization"/>
    <property type="evidence" value="ECO:0007669"/>
    <property type="project" value="TreeGrafter"/>
</dbReference>
<keyword evidence="5 14" id="KW-0812">Transmembrane</keyword>
<evidence type="ECO:0000256" key="4">
    <source>
        <dbReference type="ARBA" id="ARBA00022448"/>
    </source>
</evidence>
<dbReference type="GO" id="GO:0070631">
    <property type="term" value="P:spindle pole body localization"/>
    <property type="evidence" value="ECO:0007669"/>
    <property type="project" value="TreeGrafter"/>
</dbReference>